<dbReference type="InParanoid" id="A0A166BS24"/>
<sequence length="291" mass="35027">MKYVEDRFNKKFNYPWVFLSEAPFSKQFKQATREITDANVTYGHIETSEWHQPSWIDEDRAEVSRKQLKRQRVLYAKSVTYRNMCRFNSGFIFNNKFMKNYRYYWRISPGAEYYCDVDQDPFLFMQDHKKVYGFVMSMYEYPQTIPTLWETVKNFTKAHPEYLNADNAMNFISRNGGDSYNLCHFWNNFEIVDMDFFRSEAYTKFFEHIDATGGFYYERWSDAPIHTIAVSLFANRSQIHFFDDMGYRHEPYQHCPQGEAHSRGKCMCIEKNTFDNSRFSCLKQYLAMDAH</sequence>
<evidence type="ECO:0000256" key="3">
    <source>
        <dbReference type="PIRSR" id="PIRSR018153-1"/>
    </source>
</evidence>
<dbReference type="InterPro" id="IPR029044">
    <property type="entry name" value="Nucleotide-diphossugar_trans"/>
</dbReference>
<feature type="active site" description="Nucleophile" evidence="3">
    <location>
        <position position="190"/>
    </location>
</feature>
<protein>
    <submittedName>
        <fullName evidence="4">Glycosyltransferase family 15 protein</fullName>
    </submittedName>
</protein>
<organism evidence="4 5">
    <name type="scientific">Exidia glandulosa HHB12029</name>
    <dbReference type="NCBI Taxonomy" id="1314781"/>
    <lineage>
        <taxon>Eukaryota</taxon>
        <taxon>Fungi</taxon>
        <taxon>Dikarya</taxon>
        <taxon>Basidiomycota</taxon>
        <taxon>Agaricomycotina</taxon>
        <taxon>Agaricomycetes</taxon>
        <taxon>Auriculariales</taxon>
        <taxon>Exidiaceae</taxon>
        <taxon>Exidia</taxon>
    </lineage>
</organism>
<evidence type="ECO:0000256" key="1">
    <source>
        <dbReference type="ARBA" id="ARBA00007677"/>
    </source>
</evidence>
<dbReference type="STRING" id="1314781.A0A166BS24"/>
<dbReference type="GO" id="GO:0005794">
    <property type="term" value="C:Golgi apparatus"/>
    <property type="evidence" value="ECO:0007669"/>
    <property type="project" value="TreeGrafter"/>
</dbReference>
<reference evidence="4 5" key="1">
    <citation type="journal article" date="2016" name="Mol. Biol. Evol.">
        <title>Comparative Genomics of Early-Diverging Mushroom-Forming Fungi Provides Insights into the Origins of Lignocellulose Decay Capabilities.</title>
        <authorList>
            <person name="Nagy L.G."/>
            <person name="Riley R."/>
            <person name="Tritt A."/>
            <person name="Adam C."/>
            <person name="Daum C."/>
            <person name="Floudas D."/>
            <person name="Sun H."/>
            <person name="Yadav J.S."/>
            <person name="Pangilinan J."/>
            <person name="Larsson K.H."/>
            <person name="Matsuura K."/>
            <person name="Barry K."/>
            <person name="Labutti K."/>
            <person name="Kuo R."/>
            <person name="Ohm R.A."/>
            <person name="Bhattacharya S.S."/>
            <person name="Shirouzu T."/>
            <person name="Yoshinaga Y."/>
            <person name="Martin F.M."/>
            <person name="Grigoriev I.V."/>
            <person name="Hibbett D.S."/>
        </authorList>
    </citation>
    <scope>NUCLEOTIDE SEQUENCE [LARGE SCALE GENOMIC DNA]</scope>
    <source>
        <strain evidence="4 5">HHB12029</strain>
    </source>
</reference>
<dbReference type="GO" id="GO:0006487">
    <property type="term" value="P:protein N-linked glycosylation"/>
    <property type="evidence" value="ECO:0007669"/>
    <property type="project" value="TreeGrafter"/>
</dbReference>
<dbReference type="AlphaFoldDB" id="A0A166BS24"/>
<comment type="similarity">
    <text evidence="1">Belongs to the glycosyltransferase 15 family.</text>
</comment>
<evidence type="ECO:0000313" key="4">
    <source>
        <dbReference type="EMBL" id="KZW03570.1"/>
    </source>
</evidence>
<dbReference type="Pfam" id="PF01793">
    <property type="entry name" value="Glyco_transf_15"/>
    <property type="match status" value="1"/>
</dbReference>
<dbReference type="PANTHER" id="PTHR31121">
    <property type="entry name" value="ALPHA-1,2 MANNOSYLTRANSFERASE KTR1"/>
    <property type="match status" value="1"/>
</dbReference>
<keyword evidence="2 4" id="KW-0808">Transferase</keyword>
<gene>
    <name evidence="4" type="ORF">EXIGLDRAFT_636180</name>
</gene>
<dbReference type="GO" id="GO:0000032">
    <property type="term" value="P:cell wall mannoprotein biosynthetic process"/>
    <property type="evidence" value="ECO:0007669"/>
    <property type="project" value="TreeGrafter"/>
</dbReference>
<proteinExistence type="inferred from homology"/>
<dbReference type="PIRSF" id="PIRSF018153">
    <property type="entry name" value="Glyco_trans_15"/>
    <property type="match status" value="1"/>
</dbReference>
<dbReference type="Proteomes" id="UP000077266">
    <property type="component" value="Unassembled WGS sequence"/>
</dbReference>
<dbReference type="SUPFAM" id="SSF53448">
    <property type="entry name" value="Nucleotide-diphospho-sugar transferases"/>
    <property type="match status" value="1"/>
</dbReference>
<evidence type="ECO:0000256" key="2">
    <source>
        <dbReference type="ARBA" id="ARBA00022679"/>
    </source>
</evidence>
<keyword evidence="5" id="KW-1185">Reference proteome</keyword>
<dbReference type="InterPro" id="IPR002685">
    <property type="entry name" value="Glyco_trans_15"/>
</dbReference>
<accession>A0A166BS24</accession>
<dbReference type="GO" id="GO:0016020">
    <property type="term" value="C:membrane"/>
    <property type="evidence" value="ECO:0007669"/>
    <property type="project" value="InterPro"/>
</dbReference>
<dbReference type="GO" id="GO:0000026">
    <property type="term" value="F:alpha-1,2-mannosyltransferase activity"/>
    <property type="evidence" value="ECO:0007669"/>
    <property type="project" value="TreeGrafter"/>
</dbReference>
<dbReference type="PANTHER" id="PTHR31121:SF6">
    <property type="entry name" value="ALPHA-1,2 MANNOSYLTRANSFERASE KTR1"/>
    <property type="match status" value="1"/>
</dbReference>
<dbReference type="FunFam" id="3.90.550.10:FF:000051">
    <property type="entry name" value="Alpha-1,2-mannosyltransferase (Ktr4)"/>
    <property type="match status" value="1"/>
</dbReference>
<evidence type="ECO:0000313" key="5">
    <source>
        <dbReference type="Proteomes" id="UP000077266"/>
    </source>
</evidence>
<dbReference type="Gene3D" id="3.90.550.10">
    <property type="entry name" value="Spore Coat Polysaccharide Biosynthesis Protein SpsA, Chain A"/>
    <property type="match status" value="1"/>
</dbReference>
<name>A0A166BS24_EXIGL</name>
<dbReference type="EMBL" id="KV425883">
    <property type="protein sequence ID" value="KZW03570.1"/>
    <property type="molecule type" value="Genomic_DNA"/>
</dbReference>
<dbReference type="FunCoup" id="A0A166BS24">
    <property type="interactions" value="151"/>
</dbReference>
<dbReference type="OrthoDB" id="439943at2759"/>